<dbReference type="InterPro" id="IPR013556">
    <property type="entry name" value="Flag_M-ring_C"/>
</dbReference>
<evidence type="ECO:0000259" key="12">
    <source>
        <dbReference type="Pfam" id="PF01514"/>
    </source>
</evidence>
<accession>A0A6N4R7U3</accession>
<feature type="compositionally biased region" description="Gly residues" evidence="10">
    <location>
        <begin position="293"/>
        <end position="318"/>
    </location>
</feature>
<evidence type="ECO:0000256" key="8">
    <source>
        <dbReference type="ARBA" id="ARBA00023143"/>
    </source>
</evidence>
<evidence type="ECO:0000256" key="11">
    <source>
        <dbReference type="SAM" id="Phobius"/>
    </source>
</evidence>
<sequence>MESLLNAFRSLGPGRILALFIGIAAVIAISSLVINRAQTPGLVLLYGGLNAQEASRITDYLASQNIPNEVKGEGSVYVPSDKVGELRLQIAGQGLVGGSTTGYELFDNQSSFGTTNFVSNLNAKRALEGELARTIGTIPAVSGARVHIVLPKQNLFSREQVTPSAAIALNLGSRTLAPEQTQSIAQLVAAAVPNLSTANVTVIDQRGTLLFDGKAQNDTVTSASSLRRDIEKRYEESIGAMLERVVGSGNAVVRVTADMNLDKTTEQSELYDPTQQVVRSEQTIESSNTSTDGNGGVTGVAGNIPGGAQGGASAGGGSSENRTETTTNYEISKTVRSTTKNGGDVRKLSVAVLVSGKSAPAAPAAEGEAAAAPAYTPLSEEERARILTLVQTAIGYNADRGDKVEIVDMPFTPVAEPEAIAEPIMTKAQVLSLAQYALIVVALVVVGLLVVKPALTTLNTALAGGGGNLLPGGMAAGGAMPMMGGGGMMPMGGGEESADGGENSMIDIRSVQGRVRESAVKKVNEIIDQYPEESLGVVRTWMAGNNSSENNNNG</sequence>
<comment type="similarity">
    <text evidence="3 9">Belongs to the FliF family.</text>
</comment>
<evidence type="ECO:0000256" key="1">
    <source>
        <dbReference type="ARBA" id="ARBA00004117"/>
    </source>
</evidence>
<evidence type="ECO:0000256" key="9">
    <source>
        <dbReference type="PIRNR" id="PIRNR004862"/>
    </source>
</evidence>
<feature type="compositionally biased region" description="Polar residues" evidence="10">
    <location>
        <begin position="276"/>
        <end position="292"/>
    </location>
</feature>
<proteinExistence type="inferred from homology"/>
<feature type="domain" description="Flagellar M-ring N-terminal" evidence="12">
    <location>
        <begin position="38"/>
        <end position="211"/>
    </location>
</feature>
<dbReference type="InterPro" id="IPR000067">
    <property type="entry name" value="FlgMring_FliF"/>
</dbReference>
<dbReference type="GO" id="GO:0005886">
    <property type="term" value="C:plasma membrane"/>
    <property type="evidence" value="ECO:0007669"/>
    <property type="project" value="UniProtKB-SubCell"/>
</dbReference>
<feature type="compositionally biased region" description="Polar residues" evidence="10">
    <location>
        <begin position="324"/>
        <end position="341"/>
    </location>
</feature>
<dbReference type="Gene3D" id="3.30.300.30">
    <property type="match status" value="1"/>
</dbReference>
<comment type="caution">
    <text evidence="14">The sequence shown here is derived from an EMBL/GenBank/DDBJ whole genome shotgun (WGS) entry which is preliminary data.</text>
</comment>
<dbReference type="EMBL" id="VAFM01000003">
    <property type="protein sequence ID" value="TKW60320.1"/>
    <property type="molecule type" value="Genomic_DNA"/>
</dbReference>
<gene>
    <name evidence="14" type="primary">fliF</name>
    <name evidence="14" type="ORF">DI628_08785</name>
</gene>
<name>A0A6N4R7U3_BLAVI</name>
<evidence type="ECO:0000313" key="14">
    <source>
        <dbReference type="EMBL" id="TKW60320.1"/>
    </source>
</evidence>
<organism evidence="14 15">
    <name type="scientific">Blastochloris viridis</name>
    <name type="common">Rhodopseudomonas viridis</name>
    <dbReference type="NCBI Taxonomy" id="1079"/>
    <lineage>
        <taxon>Bacteria</taxon>
        <taxon>Pseudomonadati</taxon>
        <taxon>Pseudomonadota</taxon>
        <taxon>Alphaproteobacteria</taxon>
        <taxon>Hyphomicrobiales</taxon>
        <taxon>Blastochloridaceae</taxon>
        <taxon>Blastochloris</taxon>
    </lineage>
</organism>
<dbReference type="GO" id="GO:0003774">
    <property type="term" value="F:cytoskeletal motor activity"/>
    <property type="evidence" value="ECO:0007669"/>
    <property type="project" value="InterPro"/>
</dbReference>
<keyword evidence="6 11" id="KW-1133">Transmembrane helix</keyword>
<evidence type="ECO:0000256" key="6">
    <source>
        <dbReference type="ARBA" id="ARBA00022989"/>
    </source>
</evidence>
<evidence type="ECO:0000256" key="2">
    <source>
        <dbReference type="ARBA" id="ARBA00004651"/>
    </source>
</evidence>
<feature type="transmembrane region" description="Helical" evidence="11">
    <location>
        <begin position="16"/>
        <end position="34"/>
    </location>
</feature>
<dbReference type="PRINTS" id="PR01009">
    <property type="entry name" value="FLGMRINGFLIF"/>
</dbReference>
<reference evidence="14 15" key="1">
    <citation type="journal article" date="2017" name="Nat. Commun.">
        <title>In situ click chemistry generation of cyclooxygenase-2 inhibitors.</title>
        <authorList>
            <person name="Bhardwaj A."/>
            <person name="Kaur J."/>
            <person name="Wuest M."/>
            <person name="Wuest F."/>
        </authorList>
    </citation>
    <scope>NUCLEOTIDE SEQUENCE [LARGE SCALE GENOMIC DNA]</scope>
    <source>
        <strain evidence="14">S2_018_000_R2_106</strain>
    </source>
</reference>
<feature type="domain" description="Flagellar M-ring C-terminal" evidence="13">
    <location>
        <begin position="242"/>
        <end position="411"/>
    </location>
</feature>
<dbReference type="Pfam" id="PF01514">
    <property type="entry name" value="YscJ_FliF"/>
    <property type="match status" value="1"/>
</dbReference>
<evidence type="ECO:0000256" key="3">
    <source>
        <dbReference type="ARBA" id="ARBA00007971"/>
    </source>
</evidence>
<dbReference type="PIRSF" id="PIRSF004862">
    <property type="entry name" value="FliF"/>
    <property type="match status" value="1"/>
</dbReference>
<keyword evidence="14" id="KW-0966">Cell projection</keyword>
<dbReference type="Pfam" id="PF08345">
    <property type="entry name" value="YscJ_FliF_C"/>
    <property type="match status" value="1"/>
</dbReference>
<evidence type="ECO:0000256" key="7">
    <source>
        <dbReference type="ARBA" id="ARBA00023136"/>
    </source>
</evidence>
<feature type="region of interest" description="Disordered" evidence="10">
    <location>
        <begin position="276"/>
        <end position="341"/>
    </location>
</feature>
<evidence type="ECO:0000256" key="5">
    <source>
        <dbReference type="ARBA" id="ARBA00022692"/>
    </source>
</evidence>
<dbReference type="InterPro" id="IPR006182">
    <property type="entry name" value="FliF_N_dom"/>
</dbReference>
<evidence type="ECO:0000259" key="13">
    <source>
        <dbReference type="Pfam" id="PF08345"/>
    </source>
</evidence>
<evidence type="ECO:0000256" key="10">
    <source>
        <dbReference type="SAM" id="MobiDB-lite"/>
    </source>
</evidence>
<protein>
    <recommendedName>
        <fullName evidence="9">Flagellar M-ring protein</fullName>
    </recommendedName>
</protein>
<dbReference type="NCBIfam" id="TIGR00206">
    <property type="entry name" value="fliF"/>
    <property type="match status" value="1"/>
</dbReference>
<dbReference type="GO" id="GO:0071973">
    <property type="term" value="P:bacterial-type flagellum-dependent cell motility"/>
    <property type="evidence" value="ECO:0007669"/>
    <property type="project" value="InterPro"/>
</dbReference>
<keyword evidence="4" id="KW-1003">Cell membrane</keyword>
<feature type="transmembrane region" description="Helical" evidence="11">
    <location>
        <begin position="433"/>
        <end position="451"/>
    </location>
</feature>
<dbReference type="PANTHER" id="PTHR30046">
    <property type="entry name" value="FLAGELLAR M-RING PROTEIN"/>
    <property type="match status" value="1"/>
</dbReference>
<keyword evidence="5 11" id="KW-0812">Transmembrane</keyword>
<keyword evidence="14" id="KW-0282">Flagellum</keyword>
<evidence type="ECO:0000256" key="4">
    <source>
        <dbReference type="ARBA" id="ARBA00022475"/>
    </source>
</evidence>
<evidence type="ECO:0000313" key="15">
    <source>
        <dbReference type="Proteomes" id="UP000320948"/>
    </source>
</evidence>
<keyword evidence="8 9" id="KW-0975">Bacterial flagellum</keyword>
<dbReference type="GO" id="GO:0009431">
    <property type="term" value="C:bacterial-type flagellum basal body, MS ring"/>
    <property type="evidence" value="ECO:0007669"/>
    <property type="project" value="InterPro"/>
</dbReference>
<keyword evidence="7 11" id="KW-0472">Membrane</keyword>
<comment type="subcellular location">
    <subcellularLocation>
        <location evidence="1 9">Bacterial flagellum basal body</location>
    </subcellularLocation>
    <subcellularLocation>
        <location evidence="2">Cell membrane</location>
        <topology evidence="2">Multi-pass membrane protein</topology>
    </subcellularLocation>
</comment>
<dbReference type="InterPro" id="IPR045851">
    <property type="entry name" value="AMP-bd_C_sf"/>
</dbReference>
<dbReference type="Proteomes" id="UP000320948">
    <property type="component" value="Unassembled WGS sequence"/>
</dbReference>
<dbReference type="InterPro" id="IPR043427">
    <property type="entry name" value="YscJ/FliF"/>
</dbReference>
<dbReference type="AlphaFoldDB" id="A0A6N4R7U3"/>
<keyword evidence="14" id="KW-0969">Cilium</keyword>
<dbReference type="PANTHER" id="PTHR30046:SF0">
    <property type="entry name" value="FLAGELLAR M-RING PROTEIN"/>
    <property type="match status" value="1"/>
</dbReference>
<comment type="function">
    <text evidence="9">The M ring may be actively involved in energy transduction.</text>
</comment>